<dbReference type="RefSeq" id="WP_001314706.1">
    <property type="nucleotide sequence ID" value="NZ_AP019803.1"/>
</dbReference>
<dbReference type="EMBL" id="AATJYL010000005">
    <property type="protein sequence ID" value="EFM1444540.1"/>
    <property type="molecule type" value="Genomic_DNA"/>
</dbReference>
<evidence type="ECO:0000313" key="7">
    <source>
        <dbReference type="EMBL" id="MGE15542.1"/>
    </source>
</evidence>
<dbReference type="EMBL" id="AASOHJ010000058">
    <property type="protein sequence ID" value="EFE8676259.1"/>
    <property type="molecule type" value="Genomic_DNA"/>
</dbReference>
<reference evidence="5" key="5">
    <citation type="submission" date="2019-11" db="EMBL/GenBank/DDBJ databases">
        <authorList>
            <consortium name="NCBI Pathogen Detection Project"/>
        </authorList>
    </citation>
    <scope>NUCLEOTIDE SEQUENCE</scope>
    <source>
        <strain evidence="4">EC00618</strain>
        <strain evidence="5">Ecoli[ST-405]</strain>
    </source>
</reference>
<evidence type="ECO:0000313" key="6">
    <source>
        <dbReference type="EMBL" id="MDA4181486.1"/>
    </source>
</evidence>
<name>A0A0J2BWF4_ECOLX</name>
<evidence type="ECO:0000313" key="2">
    <source>
        <dbReference type="EMBL" id="EFH0045170.1"/>
    </source>
</evidence>
<evidence type="ECO:0000313" key="10">
    <source>
        <dbReference type="Proteomes" id="UP000324120"/>
    </source>
</evidence>
<dbReference type="EMBL" id="DABGYN010000009">
    <property type="protein sequence ID" value="HAJ0833946.1"/>
    <property type="molecule type" value="Genomic_DNA"/>
</dbReference>
<dbReference type="Proteomes" id="UP001211064">
    <property type="component" value="Unassembled WGS sequence"/>
</dbReference>
<dbReference type="Proteomes" id="UP000528199">
    <property type="component" value="Unassembled WGS sequence"/>
</dbReference>
<evidence type="ECO:0000313" key="5">
    <source>
        <dbReference type="EMBL" id="HAJ5806135.1"/>
    </source>
</evidence>
<dbReference type="Proteomes" id="UP000272336">
    <property type="component" value="Unassembled WGS sequence"/>
</dbReference>
<evidence type="ECO:0000313" key="11">
    <source>
        <dbReference type="Proteomes" id="UP000519182"/>
    </source>
</evidence>
<evidence type="ECO:0000313" key="14">
    <source>
        <dbReference type="Proteomes" id="UP000842519"/>
    </source>
</evidence>
<reference evidence="2 12" key="2">
    <citation type="submission" date="2018-08" db="EMBL/GenBank/DDBJ databases">
        <authorList>
            <consortium name="PulseNet: The National Subtyping Network for Foodborne Disease Surveillance"/>
            <person name="Tarr C.L."/>
            <person name="Trees E."/>
            <person name="Katz L.S."/>
            <person name="Carleton-Romer H.A."/>
            <person name="Stroika S."/>
            <person name="Kucerova Z."/>
            <person name="Roache K.F."/>
            <person name="Sabol A.L."/>
            <person name="Besser J."/>
            <person name="Gerner-Smidt P."/>
        </authorList>
    </citation>
    <scope>NUCLEOTIDE SEQUENCE [LARGE SCALE GENOMIC DNA]</scope>
    <source>
        <strain evidence="2 12">PNUSAE004760</strain>
    </source>
</reference>
<dbReference type="EMBL" id="AASUOH010000032">
    <property type="protein sequence ID" value="EFH0045170.1"/>
    <property type="molecule type" value="Genomic_DNA"/>
</dbReference>
<evidence type="ECO:0000313" key="9">
    <source>
        <dbReference type="Proteomes" id="UP000272336"/>
    </source>
</evidence>
<reference evidence="4 14" key="1">
    <citation type="journal article" date="2018" name="Genome Biol.">
        <title>SKESA: strategic k-mer extension for scrupulous assemblies.</title>
        <authorList>
            <person name="Souvorov A."/>
            <person name="Agarwala R."/>
            <person name="Lipman D.J."/>
        </authorList>
    </citation>
    <scope>NUCLEOTIDE SEQUENCE [LARGE SCALE GENOMIC DNA]</scope>
    <source>
        <strain evidence="4">EC00618</strain>
        <strain evidence="5">Ecoli[ST-405]</strain>
        <strain evidence="14">ecoli[ST-405]</strain>
    </source>
</reference>
<comment type="caution">
    <text evidence="1">The sequence shown here is derived from an EMBL/GenBank/DDBJ whole genome shotgun (WGS) entry which is preliminary data.</text>
</comment>
<dbReference type="EMBL" id="RNLZ01000039">
    <property type="protein sequence ID" value="MGE15542.1"/>
    <property type="molecule type" value="Genomic_DNA"/>
</dbReference>
<dbReference type="EMBL" id="JANWOR010000852">
    <property type="protein sequence ID" value="MDA4181486.1"/>
    <property type="molecule type" value="Genomic_DNA"/>
</dbReference>
<organism evidence="1 13">
    <name type="scientific">Escherichia coli</name>
    <dbReference type="NCBI Taxonomy" id="562"/>
    <lineage>
        <taxon>Bacteria</taxon>
        <taxon>Pseudomonadati</taxon>
        <taxon>Pseudomonadota</taxon>
        <taxon>Gammaproteobacteria</taxon>
        <taxon>Enterobacterales</taxon>
        <taxon>Enterobacteriaceae</taxon>
        <taxon>Escherichia</taxon>
    </lineage>
</organism>
<evidence type="ECO:0000313" key="1">
    <source>
        <dbReference type="EMBL" id="EFE8676259.1"/>
    </source>
</evidence>
<dbReference type="EMBL" id="DABGKQ010000030">
    <property type="protein sequence ID" value="HAJ5806135.1"/>
    <property type="molecule type" value="Genomic_DNA"/>
</dbReference>
<reference evidence="3 11" key="6">
    <citation type="submission" date="2020-04" db="EMBL/GenBank/DDBJ databases">
        <authorList>
            <consortium name="GenomeTrakr network: Whole genome sequencing for foodborne pathogen traceback"/>
        </authorList>
    </citation>
    <scope>NUCLEOTIDE SEQUENCE [LARGE SCALE GENOMIC DNA]</scope>
    <source>
        <strain evidence="3 11">PSU-2464</strain>
    </source>
</reference>
<reference evidence="1 13" key="4">
    <citation type="submission" date="2019-09" db="EMBL/GenBank/DDBJ databases">
        <authorList>
            <consortium name="NARMS: The National Antimicrobial Resistance Monitoring System"/>
        </authorList>
    </citation>
    <scope>NUCLEOTIDE SEQUENCE [LARGE SCALE GENOMIC DNA]</scope>
    <source>
        <strain evidence="7 9">CVM N17EC0060</strain>
        <strain evidence="1 13">FSIS11923834</strain>
    </source>
</reference>
<dbReference type="Proteomes" id="UP000519182">
    <property type="component" value="Unassembled WGS sequence"/>
</dbReference>
<accession>A0A0J3VCU1</accession>
<reference evidence="8 10" key="3">
    <citation type="submission" date="2019-06" db="EMBL/GenBank/DDBJ databases">
        <title>The presence and diversity of blaCTX-M among Escherichia coli from urban wastewater and feedlot cattle, in Alberta, Canada.</title>
        <authorList>
            <person name="Cormier A.C."/>
            <person name="Chalmer G."/>
            <person name="Cook S.R."/>
            <person name="Zaheer R."/>
            <person name="Hannon S.J."/>
            <person name="Booker C.W."/>
            <person name="Read R."/>
            <person name="Gow S.P."/>
            <person name="Mcallister T.A."/>
            <person name="Boerlin P."/>
        </authorList>
    </citation>
    <scope>NUCLEOTIDE SEQUENCE [LARGE SCALE GENOMIC DNA]</scope>
    <source>
        <strain evidence="8 10">347</strain>
    </source>
</reference>
<protein>
    <submittedName>
        <fullName evidence="1">Uncharacterized protein</fullName>
    </submittedName>
</protein>
<gene>
    <name evidence="2" type="ORF">BKL28_004016</name>
    <name evidence="7" type="ORF">D9D43_18540</name>
    <name evidence="1" type="ORF">F7N46_24765</name>
    <name evidence="8" type="ORF">FKO60_23575</name>
    <name evidence="3" type="ORF">HEP34_000824</name>
    <name evidence="4" type="ORF">HL563_09375</name>
    <name evidence="5" type="ORF">HLZ39_16860</name>
    <name evidence="6" type="ORF">NY836_29895</name>
</gene>
<evidence type="ECO:0000313" key="13">
    <source>
        <dbReference type="Proteomes" id="UP000533482"/>
    </source>
</evidence>
<dbReference type="AlphaFoldDB" id="A0A0J2BWF4"/>
<evidence type="ECO:0000313" key="3">
    <source>
        <dbReference type="EMBL" id="EFM1444540.1"/>
    </source>
</evidence>
<dbReference type="EMBL" id="VHKY01000031">
    <property type="protein sequence ID" value="TZE42700.1"/>
    <property type="molecule type" value="Genomic_DNA"/>
</dbReference>
<reference evidence="6" key="7">
    <citation type="submission" date="2022-08" db="EMBL/GenBank/DDBJ databases">
        <title>Genome sequencing of human pathogens.</title>
        <authorList>
            <person name="Cao X."/>
        </authorList>
    </citation>
    <scope>NUCLEOTIDE SEQUENCE</scope>
    <source>
        <strain evidence="6">EC16126</strain>
    </source>
</reference>
<accession>A0A0J2BWF4</accession>
<sequence>MNLSNTKCDKLSFYEEKIRWRMRRQISNAEAIFYENQEEHIQRFLGRYTCRKPVLVYWESEQRWTSVNGLEVMSMFDEYCHHIYLDDINKKIQAELPEDKTLGFKRQLQFFILGDEKIRIWVPQGELYFALMNVLQMFPLKKMVDDWTR</sequence>
<evidence type="ECO:0000313" key="4">
    <source>
        <dbReference type="EMBL" id="HAJ0833946.1"/>
    </source>
</evidence>
<evidence type="ECO:0000313" key="12">
    <source>
        <dbReference type="Proteomes" id="UP000528199"/>
    </source>
</evidence>
<dbReference type="Proteomes" id="UP000533482">
    <property type="component" value="Unassembled WGS sequence"/>
</dbReference>
<dbReference type="Proteomes" id="UP000842519">
    <property type="component" value="Unassembled WGS sequence"/>
</dbReference>
<proteinExistence type="predicted"/>
<dbReference type="Proteomes" id="UP000324120">
    <property type="component" value="Unassembled WGS sequence"/>
</dbReference>
<evidence type="ECO:0000313" key="8">
    <source>
        <dbReference type="EMBL" id="TZE42700.1"/>
    </source>
</evidence>